<evidence type="ECO:0000313" key="17">
    <source>
        <dbReference type="EMBL" id="MED5050307.1"/>
    </source>
</evidence>
<proteinExistence type="predicted"/>
<organism evidence="17 19">
    <name type="scientific">Anoxybacteroides rupiense</name>
    <dbReference type="NCBI Taxonomy" id="311460"/>
    <lineage>
        <taxon>Bacteria</taxon>
        <taxon>Bacillati</taxon>
        <taxon>Bacillota</taxon>
        <taxon>Bacilli</taxon>
        <taxon>Bacillales</taxon>
        <taxon>Anoxybacillaceae</taxon>
        <taxon>Anoxybacteroides</taxon>
    </lineage>
</organism>
<dbReference type="SMART" id="SM00388">
    <property type="entry name" value="HisKA"/>
    <property type="match status" value="1"/>
</dbReference>
<dbReference type="PROSITE" id="PS50109">
    <property type="entry name" value="HIS_KIN"/>
    <property type="match status" value="1"/>
</dbReference>
<comment type="subcellular location">
    <subcellularLocation>
        <location evidence="2">Cell membrane</location>
        <topology evidence="2">Multi-pass membrane protein</topology>
    </subcellularLocation>
</comment>
<dbReference type="PANTHER" id="PTHR43065:SF46">
    <property type="entry name" value="C4-DICARBOXYLATE TRANSPORT SENSOR PROTEIN DCTB"/>
    <property type="match status" value="1"/>
</dbReference>
<dbReference type="InterPro" id="IPR003594">
    <property type="entry name" value="HATPase_dom"/>
</dbReference>
<keyword evidence="10 17" id="KW-0067">ATP-binding</keyword>
<keyword evidence="18" id="KW-1185">Reference proteome</keyword>
<dbReference type="GO" id="GO:0005524">
    <property type="term" value="F:ATP binding"/>
    <property type="evidence" value="ECO:0007669"/>
    <property type="project" value="UniProtKB-KW"/>
</dbReference>
<gene>
    <name evidence="17" type="ORF">P9850_00300</name>
    <name evidence="16" type="ORF">PNH38_10895</name>
</gene>
<keyword evidence="8" id="KW-0547">Nucleotide-binding</keyword>
<keyword evidence="6" id="KW-0808">Transferase</keyword>
<evidence type="ECO:0000313" key="16">
    <source>
        <dbReference type="EMBL" id="MDE8564383.1"/>
    </source>
</evidence>
<dbReference type="AlphaFoldDB" id="A0ABD5IPV9"/>
<dbReference type="RefSeq" id="WP_066147017.1">
    <property type="nucleotide sequence ID" value="NZ_JACIDF010000001.1"/>
</dbReference>
<dbReference type="SUPFAM" id="SSF55874">
    <property type="entry name" value="ATPase domain of HSP90 chaperone/DNA topoisomerase II/histidine kinase"/>
    <property type="match status" value="1"/>
</dbReference>
<keyword evidence="4" id="KW-1003">Cell membrane</keyword>
<dbReference type="GO" id="GO:0004673">
    <property type="term" value="F:protein histidine kinase activity"/>
    <property type="evidence" value="ECO:0007669"/>
    <property type="project" value="UniProtKB-EC"/>
</dbReference>
<keyword evidence="9" id="KW-0418">Kinase</keyword>
<reference evidence="16 18" key="1">
    <citation type="submission" date="2023-01" db="EMBL/GenBank/DDBJ databases">
        <title>Genome-based reclassification of Anoxybacillus geothermalis as a later heterotypic synonym of Anoxybacillus rupiensis.</title>
        <authorList>
            <person name="Inan Bektas K."/>
            <person name="Canakci S."/>
            <person name="Belduz A.A."/>
            <person name="Guler H.H."/>
        </authorList>
    </citation>
    <scope>NUCLEOTIDE SEQUENCE [LARGE SCALE GENOMIC DNA]</scope>
    <source>
        <strain evidence="16 18">DSM 17127</strain>
    </source>
</reference>
<keyword evidence="7 14" id="KW-0812">Transmembrane</keyword>
<keyword evidence="11 14" id="KW-1133">Transmembrane helix</keyword>
<sequence>MIFMIKPLIVNITILLSLTFNANLFFPFRDRLTLTMRQQAIYGLFAAFAAMLCMFYPIETLGETHFDFRMIVILIVTLYIGWPAGGICTLIVVITRLIIGGSFAGIGVLVSVLSFITAWLFRPFYWKAKNKLWHALMIVMLYFLFYFTIIVQTVSFLNWEFYSTYFAMFLATYLLIIVLIERLIVYNRQFDEMVYMDKLTMVSEMAASFAHEIRNPITTVRGFVQLLQKDAGNSQLEQFAPLILEELDRANKIITDYLKLAKPADFRLQPIDLSEVLRDCVDLLRPLGAFANVSIEWENIEKCYVWGDEQYLKQSFLNIIKNAIEAIDNGSGSVFITTQSLMQQKTVKVVIEDNGKGMTEEELKKIGLPYYTTKSKGTGLGSMISNRLIREMGGTVHYMSHPGKGTRVEITLPLMK</sequence>
<evidence type="ECO:0000256" key="10">
    <source>
        <dbReference type="ARBA" id="ARBA00022840"/>
    </source>
</evidence>
<feature type="transmembrane region" description="Helical" evidence="14">
    <location>
        <begin position="133"/>
        <end position="159"/>
    </location>
</feature>
<dbReference type="InterPro" id="IPR005467">
    <property type="entry name" value="His_kinase_dom"/>
</dbReference>
<dbReference type="PRINTS" id="PR00344">
    <property type="entry name" value="BCTRLSENSOR"/>
</dbReference>
<reference evidence="17 19" key="2">
    <citation type="submission" date="2023-03" db="EMBL/GenBank/DDBJ databases">
        <title>Bacillus Genome Sequencing.</title>
        <authorList>
            <person name="Dunlap C."/>
        </authorList>
    </citation>
    <scope>NUCLEOTIDE SEQUENCE [LARGE SCALE GENOMIC DNA]</scope>
    <source>
        <strain evidence="17 19">NRS-38</strain>
    </source>
</reference>
<evidence type="ECO:0000256" key="7">
    <source>
        <dbReference type="ARBA" id="ARBA00022692"/>
    </source>
</evidence>
<dbReference type="Gene3D" id="3.30.565.10">
    <property type="entry name" value="Histidine kinase-like ATPase, C-terminal domain"/>
    <property type="match status" value="1"/>
</dbReference>
<keyword evidence="12" id="KW-0902">Two-component regulatory system</keyword>
<feature type="domain" description="Histidine kinase" evidence="15">
    <location>
        <begin position="208"/>
        <end position="416"/>
    </location>
</feature>
<dbReference type="Pfam" id="PF02518">
    <property type="entry name" value="HATPase_c"/>
    <property type="match status" value="1"/>
</dbReference>
<dbReference type="Gene3D" id="1.10.1760.20">
    <property type="match status" value="1"/>
</dbReference>
<feature type="transmembrane region" description="Helical" evidence="14">
    <location>
        <begin position="40"/>
        <end position="58"/>
    </location>
</feature>
<evidence type="ECO:0000313" key="18">
    <source>
        <dbReference type="Proteomes" id="UP001213979"/>
    </source>
</evidence>
<evidence type="ECO:0000256" key="14">
    <source>
        <dbReference type="SAM" id="Phobius"/>
    </source>
</evidence>
<dbReference type="SUPFAM" id="SSF47384">
    <property type="entry name" value="Homodimeric domain of signal transducing histidine kinase"/>
    <property type="match status" value="1"/>
</dbReference>
<accession>A0ABD5IPV9</accession>
<dbReference type="InterPro" id="IPR003661">
    <property type="entry name" value="HisK_dim/P_dom"/>
</dbReference>
<evidence type="ECO:0000313" key="19">
    <source>
        <dbReference type="Proteomes" id="UP001339962"/>
    </source>
</evidence>
<keyword evidence="13 14" id="KW-0472">Membrane</keyword>
<evidence type="ECO:0000256" key="13">
    <source>
        <dbReference type="ARBA" id="ARBA00023136"/>
    </source>
</evidence>
<dbReference type="CDD" id="cd00082">
    <property type="entry name" value="HisKA"/>
    <property type="match status" value="1"/>
</dbReference>
<feature type="transmembrane region" description="Helical" evidence="14">
    <location>
        <begin position="98"/>
        <end position="121"/>
    </location>
</feature>
<comment type="catalytic activity">
    <reaction evidence="1">
        <text>ATP + protein L-histidine = ADP + protein N-phospho-L-histidine.</text>
        <dbReference type="EC" id="2.7.13.3"/>
    </reaction>
</comment>
<dbReference type="GO" id="GO:0005886">
    <property type="term" value="C:plasma membrane"/>
    <property type="evidence" value="ECO:0007669"/>
    <property type="project" value="UniProtKB-SubCell"/>
</dbReference>
<dbReference type="SMART" id="SM00387">
    <property type="entry name" value="HATPase_c"/>
    <property type="match status" value="1"/>
</dbReference>
<feature type="transmembrane region" description="Helical" evidence="14">
    <location>
        <begin position="70"/>
        <end position="92"/>
    </location>
</feature>
<feature type="transmembrane region" description="Helical" evidence="14">
    <location>
        <begin position="7"/>
        <end position="28"/>
    </location>
</feature>
<evidence type="ECO:0000256" key="3">
    <source>
        <dbReference type="ARBA" id="ARBA00012438"/>
    </source>
</evidence>
<dbReference type="EMBL" id="JAQOTG010000009">
    <property type="protein sequence ID" value="MDE8564383.1"/>
    <property type="molecule type" value="Genomic_DNA"/>
</dbReference>
<dbReference type="Pfam" id="PF07694">
    <property type="entry name" value="5TM-5TMR_LYT"/>
    <property type="match status" value="1"/>
</dbReference>
<evidence type="ECO:0000256" key="12">
    <source>
        <dbReference type="ARBA" id="ARBA00023012"/>
    </source>
</evidence>
<dbReference type="Gene3D" id="1.10.287.130">
    <property type="match status" value="1"/>
</dbReference>
<dbReference type="Proteomes" id="UP001339962">
    <property type="component" value="Unassembled WGS sequence"/>
</dbReference>
<dbReference type="GO" id="GO:0000160">
    <property type="term" value="P:phosphorelay signal transduction system"/>
    <property type="evidence" value="ECO:0007669"/>
    <property type="project" value="UniProtKB-KW"/>
</dbReference>
<comment type="caution">
    <text evidence="17">The sequence shown here is derived from an EMBL/GenBank/DDBJ whole genome shotgun (WGS) entry which is preliminary data.</text>
</comment>
<protein>
    <recommendedName>
        <fullName evidence="3">histidine kinase</fullName>
        <ecNumber evidence="3">2.7.13.3</ecNumber>
    </recommendedName>
</protein>
<dbReference type="InterPro" id="IPR011620">
    <property type="entry name" value="Sig_transdc_His_kinase_LytS_TM"/>
</dbReference>
<evidence type="ECO:0000256" key="5">
    <source>
        <dbReference type="ARBA" id="ARBA00022553"/>
    </source>
</evidence>
<evidence type="ECO:0000256" key="8">
    <source>
        <dbReference type="ARBA" id="ARBA00022741"/>
    </source>
</evidence>
<dbReference type="Pfam" id="PF00512">
    <property type="entry name" value="HisKA"/>
    <property type="match status" value="1"/>
</dbReference>
<dbReference type="Proteomes" id="UP001213979">
    <property type="component" value="Unassembled WGS sequence"/>
</dbReference>
<evidence type="ECO:0000256" key="4">
    <source>
        <dbReference type="ARBA" id="ARBA00022475"/>
    </source>
</evidence>
<evidence type="ECO:0000256" key="1">
    <source>
        <dbReference type="ARBA" id="ARBA00000085"/>
    </source>
</evidence>
<evidence type="ECO:0000256" key="6">
    <source>
        <dbReference type="ARBA" id="ARBA00022679"/>
    </source>
</evidence>
<feature type="transmembrane region" description="Helical" evidence="14">
    <location>
        <begin position="165"/>
        <end position="185"/>
    </location>
</feature>
<evidence type="ECO:0000256" key="2">
    <source>
        <dbReference type="ARBA" id="ARBA00004651"/>
    </source>
</evidence>
<evidence type="ECO:0000259" key="15">
    <source>
        <dbReference type="PROSITE" id="PS50109"/>
    </source>
</evidence>
<evidence type="ECO:0000256" key="11">
    <source>
        <dbReference type="ARBA" id="ARBA00022989"/>
    </source>
</evidence>
<dbReference type="InterPro" id="IPR036890">
    <property type="entry name" value="HATPase_C_sf"/>
</dbReference>
<dbReference type="InterPro" id="IPR036097">
    <property type="entry name" value="HisK_dim/P_sf"/>
</dbReference>
<keyword evidence="5" id="KW-0597">Phosphoprotein</keyword>
<dbReference type="PANTHER" id="PTHR43065">
    <property type="entry name" value="SENSOR HISTIDINE KINASE"/>
    <property type="match status" value="1"/>
</dbReference>
<evidence type="ECO:0000256" key="9">
    <source>
        <dbReference type="ARBA" id="ARBA00022777"/>
    </source>
</evidence>
<dbReference type="EMBL" id="JARTLI010000002">
    <property type="protein sequence ID" value="MED5050307.1"/>
    <property type="molecule type" value="Genomic_DNA"/>
</dbReference>
<dbReference type="EC" id="2.7.13.3" evidence="3"/>
<dbReference type="InterPro" id="IPR004358">
    <property type="entry name" value="Sig_transdc_His_kin-like_C"/>
</dbReference>
<name>A0ABD5IPV9_9BACL</name>